<gene>
    <name evidence="1" type="ORF">S12H4_11205</name>
</gene>
<dbReference type="AlphaFoldDB" id="X1QJL6"/>
<comment type="caution">
    <text evidence="1">The sequence shown here is derived from an EMBL/GenBank/DDBJ whole genome shotgun (WGS) entry which is preliminary data.</text>
</comment>
<proteinExistence type="predicted"/>
<dbReference type="EMBL" id="BARW01004979">
    <property type="protein sequence ID" value="GAI68682.1"/>
    <property type="molecule type" value="Genomic_DNA"/>
</dbReference>
<reference evidence="1" key="1">
    <citation type="journal article" date="2014" name="Front. Microbiol.">
        <title>High frequency of phylogenetically diverse reductive dehalogenase-homologous genes in deep subseafloor sedimentary metagenomes.</title>
        <authorList>
            <person name="Kawai M."/>
            <person name="Futagami T."/>
            <person name="Toyoda A."/>
            <person name="Takaki Y."/>
            <person name="Nishi S."/>
            <person name="Hori S."/>
            <person name="Arai W."/>
            <person name="Tsubouchi T."/>
            <person name="Morono Y."/>
            <person name="Uchiyama I."/>
            <person name="Ito T."/>
            <person name="Fujiyama A."/>
            <person name="Inagaki F."/>
            <person name="Takami H."/>
        </authorList>
    </citation>
    <scope>NUCLEOTIDE SEQUENCE</scope>
    <source>
        <strain evidence="1">Expedition CK06-06</strain>
    </source>
</reference>
<sequence length="75" mass="8632">MYEWELRKEPDIETVVDRGYVSADDIESALLWARAAVGLSNIAPELVEHMPSLHATWARWPSGTMLRVDRVNRPR</sequence>
<evidence type="ECO:0000313" key="1">
    <source>
        <dbReference type="EMBL" id="GAI68682.1"/>
    </source>
</evidence>
<protein>
    <submittedName>
        <fullName evidence="1">Uncharacterized protein</fullName>
    </submittedName>
</protein>
<accession>X1QJL6</accession>
<name>X1QJL6_9ZZZZ</name>
<organism evidence="1">
    <name type="scientific">marine sediment metagenome</name>
    <dbReference type="NCBI Taxonomy" id="412755"/>
    <lineage>
        <taxon>unclassified sequences</taxon>
        <taxon>metagenomes</taxon>
        <taxon>ecological metagenomes</taxon>
    </lineage>
</organism>